<proteinExistence type="predicted"/>
<dbReference type="PROSITE" id="PS50110">
    <property type="entry name" value="RESPONSE_REGULATORY"/>
    <property type="match status" value="1"/>
</dbReference>
<dbReference type="InterPro" id="IPR004358">
    <property type="entry name" value="Sig_transdc_His_kin-like_C"/>
</dbReference>
<evidence type="ECO:0000256" key="1">
    <source>
        <dbReference type="ARBA" id="ARBA00000085"/>
    </source>
</evidence>
<dbReference type="CDD" id="cd00156">
    <property type="entry name" value="REC"/>
    <property type="match status" value="1"/>
</dbReference>
<organism evidence="8 9">
    <name type="scientific">Oryzomonas rubra</name>
    <dbReference type="NCBI Taxonomy" id="2509454"/>
    <lineage>
        <taxon>Bacteria</taxon>
        <taxon>Pseudomonadati</taxon>
        <taxon>Thermodesulfobacteriota</taxon>
        <taxon>Desulfuromonadia</taxon>
        <taxon>Geobacterales</taxon>
        <taxon>Geobacteraceae</taxon>
        <taxon>Oryzomonas</taxon>
    </lineage>
</organism>
<dbReference type="InterPro" id="IPR011006">
    <property type="entry name" value="CheY-like_superfamily"/>
</dbReference>
<dbReference type="AlphaFoldDB" id="A0A5A9XET3"/>
<accession>A0A5A9XET3</accession>
<dbReference type="SMART" id="SM00388">
    <property type="entry name" value="HisKA"/>
    <property type="match status" value="1"/>
</dbReference>
<dbReference type="SMART" id="SM00387">
    <property type="entry name" value="HATPase_c"/>
    <property type="match status" value="1"/>
</dbReference>
<keyword evidence="3 4" id="KW-0597">Phosphoprotein</keyword>
<name>A0A5A9XET3_9BACT</name>
<comment type="caution">
    <text evidence="8">The sequence shown here is derived from an EMBL/GenBank/DDBJ whole genome shotgun (WGS) entry which is preliminary data.</text>
</comment>
<feature type="domain" description="Response regulatory" evidence="7">
    <location>
        <begin position="11"/>
        <end position="125"/>
    </location>
</feature>
<gene>
    <name evidence="8" type="ORF">ET418_11680</name>
</gene>
<evidence type="ECO:0000313" key="8">
    <source>
        <dbReference type="EMBL" id="KAA0891430.1"/>
    </source>
</evidence>
<dbReference type="Gene3D" id="1.10.287.130">
    <property type="match status" value="1"/>
</dbReference>
<evidence type="ECO:0000256" key="3">
    <source>
        <dbReference type="ARBA" id="ARBA00022553"/>
    </source>
</evidence>
<dbReference type="RefSeq" id="WP_149307792.1">
    <property type="nucleotide sequence ID" value="NZ_SRSD01000006.1"/>
</dbReference>
<dbReference type="SUPFAM" id="SSF55874">
    <property type="entry name" value="ATPase domain of HSP90 chaperone/DNA topoisomerase II/histidine kinase"/>
    <property type="match status" value="1"/>
</dbReference>
<feature type="coiled-coil region" evidence="5">
    <location>
        <begin position="127"/>
        <end position="179"/>
    </location>
</feature>
<dbReference type="PANTHER" id="PTHR43547:SF2">
    <property type="entry name" value="HYBRID SIGNAL TRANSDUCTION HISTIDINE KINASE C"/>
    <property type="match status" value="1"/>
</dbReference>
<reference evidence="8 9" key="1">
    <citation type="submission" date="2019-04" db="EMBL/GenBank/DDBJ databases">
        <title>Geobacter ruber sp. nov., ferric-reducing bacteria isolated from paddy soil.</title>
        <authorList>
            <person name="Xu Z."/>
            <person name="Masuda Y."/>
            <person name="Itoh H."/>
            <person name="Senoo K."/>
        </authorList>
    </citation>
    <scope>NUCLEOTIDE SEQUENCE [LARGE SCALE GENOMIC DNA]</scope>
    <source>
        <strain evidence="8 9">Red88</strain>
    </source>
</reference>
<dbReference type="InterPro" id="IPR005467">
    <property type="entry name" value="His_kinase_dom"/>
</dbReference>
<evidence type="ECO:0000256" key="2">
    <source>
        <dbReference type="ARBA" id="ARBA00012438"/>
    </source>
</evidence>
<evidence type="ECO:0000259" key="7">
    <source>
        <dbReference type="PROSITE" id="PS50110"/>
    </source>
</evidence>
<evidence type="ECO:0000256" key="4">
    <source>
        <dbReference type="PROSITE-ProRule" id="PRU00169"/>
    </source>
</evidence>
<evidence type="ECO:0000259" key="6">
    <source>
        <dbReference type="PROSITE" id="PS50109"/>
    </source>
</evidence>
<comment type="catalytic activity">
    <reaction evidence="1">
        <text>ATP + protein L-histidine = ADP + protein N-phospho-L-histidine.</text>
        <dbReference type="EC" id="2.7.13.3"/>
    </reaction>
</comment>
<dbReference type="Pfam" id="PF02518">
    <property type="entry name" value="HATPase_c"/>
    <property type="match status" value="1"/>
</dbReference>
<protein>
    <recommendedName>
        <fullName evidence="2">histidine kinase</fullName>
        <ecNumber evidence="2">2.7.13.3</ecNumber>
    </recommendedName>
</protein>
<sequence length="396" mass="44366">MNPPLPDSKAVVVVIDDDHHILELTALILSRKGYHVLTASTARQGMDIIATQAPELALLDYMMPEMDGLTTLREIKARYPDTYVIMFTGKGNEEIAVELMKGGASEYILKPFNNRDLIDRLDNVLRIREIELHNKALQQEHVRLLEEIDDWNQELQKRVREKTEALQKAQSEIAQSEKLAALGYLSAGMAHEVRNPLNSISLFAQLMRQNTTDQEQQEYLGKILKEIDRIDSIICKLLDASRRSRTISSDVQIDRVVDNAIDAFSPQIETGNIRVERRYHGVPPAIKADPAEVEQIFTNLFLNALDEMPGGGRLDIEIYEESGWVVVKVGDSGGGIPAETLPNIFEPFFTTKSRGTGMGLPVVQRIARIYQGTVSVEKTSAEGTVFRLEFPAVIQA</sequence>
<feature type="domain" description="Histidine kinase" evidence="6">
    <location>
        <begin position="188"/>
        <end position="394"/>
    </location>
</feature>
<dbReference type="OrthoDB" id="9805967at2"/>
<dbReference type="PRINTS" id="PR00344">
    <property type="entry name" value="BCTRLSENSOR"/>
</dbReference>
<dbReference type="Gene3D" id="3.40.50.2300">
    <property type="match status" value="1"/>
</dbReference>
<dbReference type="CDD" id="cd00082">
    <property type="entry name" value="HisKA"/>
    <property type="match status" value="1"/>
</dbReference>
<dbReference type="PANTHER" id="PTHR43547">
    <property type="entry name" value="TWO-COMPONENT HISTIDINE KINASE"/>
    <property type="match status" value="1"/>
</dbReference>
<dbReference type="InterPro" id="IPR036890">
    <property type="entry name" value="HATPase_C_sf"/>
</dbReference>
<keyword evidence="5" id="KW-0175">Coiled coil</keyword>
<dbReference type="InterPro" id="IPR001789">
    <property type="entry name" value="Sig_transdc_resp-reg_receiver"/>
</dbReference>
<dbReference type="Pfam" id="PF00072">
    <property type="entry name" value="Response_reg"/>
    <property type="match status" value="1"/>
</dbReference>
<dbReference type="EC" id="2.7.13.3" evidence="2"/>
<dbReference type="EMBL" id="SRSD01000006">
    <property type="protein sequence ID" value="KAA0891430.1"/>
    <property type="molecule type" value="Genomic_DNA"/>
</dbReference>
<dbReference type="SMART" id="SM00448">
    <property type="entry name" value="REC"/>
    <property type="match status" value="1"/>
</dbReference>
<dbReference type="PROSITE" id="PS50109">
    <property type="entry name" value="HIS_KIN"/>
    <property type="match status" value="1"/>
</dbReference>
<evidence type="ECO:0000256" key="5">
    <source>
        <dbReference type="SAM" id="Coils"/>
    </source>
</evidence>
<keyword evidence="9" id="KW-1185">Reference proteome</keyword>
<dbReference type="Pfam" id="PF00512">
    <property type="entry name" value="HisKA"/>
    <property type="match status" value="1"/>
</dbReference>
<dbReference type="InterPro" id="IPR003661">
    <property type="entry name" value="HisK_dim/P_dom"/>
</dbReference>
<feature type="modified residue" description="4-aspartylphosphate" evidence="4">
    <location>
        <position position="60"/>
    </location>
</feature>
<evidence type="ECO:0000313" key="9">
    <source>
        <dbReference type="Proteomes" id="UP000324298"/>
    </source>
</evidence>
<dbReference type="CDD" id="cd00075">
    <property type="entry name" value="HATPase"/>
    <property type="match status" value="1"/>
</dbReference>
<keyword evidence="8" id="KW-0418">Kinase</keyword>
<dbReference type="Proteomes" id="UP000324298">
    <property type="component" value="Unassembled WGS sequence"/>
</dbReference>
<keyword evidence="8" id="KW-0808">Transferase</keyword>
<dbReference type="SUPFAM" id="SSF52172">
    <property type="entry name" value="CheY-like"/>
    <property type="match status" value="1"/>
</dbReference>
<dbReference type="Gene3D" id="3.30.565.10">
    <property type="entry name" value="Histidine kinase-like ATPase, C-terminal domain"/>
    <property type="match status" value="1"/>
</dbReference>
<dbReference type="GO" id="GO:0000155">
    <property type="term" value="F:phosphorelay sensor kinase activity"/>
    <property type="evidence" value="ECO:0007669"/>
    <property type="project" value="InterPro"/>
</dbReference>
<dbReference type="SUPFAM" id="SSF47384">
    <property type="entry name" value="Homodimeric domain of signal transducing histidine kinase"/>
    <property type="match status" value="1"/>
</dbReference>
<dbReference type="InterPro" id="IPR003594">
    <property type="entry name" value="HATPase_dom"/>
</dbReference>
<dbReference type="InterPro" id="IPR036097">
    <property type="entry name" value="HisK_dim/P_sf"/>
</dbReference>